<comment type="catalytic activity">
    <reaction evidence="5">
        <text>L-proline + a quinone = (S)-1-pyrroline-5-carboxylate + a quinol + H(+)</text>
        <dbReference type="Rhea" id="RHEA:23784"/>
        <dbReference type="ChEBI" id="CHEBI:15378"/>
        <dbReference type="ChEBI" id="CHEBI:17388"/>
        <dbReference type="ChEBI" id="CHEBI:24646"/>
        <dbReference type="ChEBI" id="CHEBI:60039"/>
        <dbReference type="ChEBI" id="CHEBI:132124"/>
        <dbReference type="EC" id="1.5.5.2"/>
    </reaction>
</comment>
<keyword evidence="3 5" id="KW-0560">Oxidoreductase</keyword>
<dbReference type="GO" id="GO:0005739">
    <property type="term" value="C:mitochondrion"/>
    <property type="evidence" value="ECO:0007669"/>
    <property type="project" value="TreeGrafter"/>
</dbReference>
<accession>A0A7E5WJD9</accession>
<dbReference type="AlphaFoldDB" id="A0A7E5WJD9"/>
<dbReference type="Gene3D" id="3.20.20.220">
    <property type="match status" value="2"/>
</dbReference>
<evidence type="ECO:0000256" key="1">
    <source>
        <dbReference type="ARBA" id="ARBA00004739"/>
    </source>
</evidence>
<sequence>MALLRRLAVNAPRSVRVLSSSPSSRVDDLDLNFNSPKDAFKSKKTSELVRAYFVYQICSVNWLVENNDMLMKRLRQVVGQRLFEMFMKATFYGQFVAGEDQNTIKPTIERLRSFGVKSILDYSVEEDLSQEEAEKREVSASISACGDKQEEGQLKQYHVEQRFADRRYKVTSARTYFYLNEASCEKNMEAFLKSIDAVAGITKSTGLMAIKLTALGRPQLLLQLSEVIMRARNYMQQIGGGTGNVLTHHKTIEDFQRYFGDHSSKPQVQEFMKKITSDKEGIVHLFPWSNILDEDMNLSDSFRVPDPKTGQMRRLISQISPKEEEMFRNMLRRLNHIIRIANDADVRIMIDAEQTYFQPAISRICLEMMRRYNKDKFLVFNTYQTYLKNTYQEILTDLEQAQRQNFYWGAKLVRGAYIEQERARAAAMGYEDPTCESVDATTVSFHKCLKEILSRVKGPNKERLGIMVASHNEDTVRYAIQLMKEHDIKPEDKVVCFGQLLGMCDHITFPLGQAGYSAYKYVPYGPVVEVLPYLSRRANENRGFLKKIKKEKKLILKEIVRRVATGQMFYKPDGHYTPV</sequence>
<evidence type="ECO:0000259" key="6">
    <source>
        <dbReference type="Pfam" id="PF01619"/>
    </source>
</evidence>
<dbReference type="Proteomes" id="UP000322000">
    <property type="component" value="Chromosome 18"/>
</dbReference>
<dbReference type="GO" id="GO:0004657">
    <property type="term" value="F:proline dehydrogenase activity"/>
    <property type="evidence" value="ECO:0007669"/>
    <property type="project" value="UniProtKB-EC"/>
</dbReference>
<dbReference type="FunFam" id="3.20.20.220:FF:000012">
    <property type="entry name" value="Proline dehydrogenase"/>
    <property type="match status" value="1"/>
</dbReference>
<evidence type="ECO:0000256" key="3">
    <source>
        <dbReference type="ARBA" id="ARBA00023002"/>
    </source>
</evidence>
<reference evidence="8" key="1">
    <citation type="submission" date="2025-08" db="UniProtKB">
        <authorList>
            <consortium name="RefSeq"/>
        </authorList>
    </citation>
    <scope>IDENTIFICATION</scope>
</reference>
<gene>
    <name evidence="8" type="primary">LOC113503213</name>
</gene>
<dbReference type="InterPro" id="IPR029041">
    <property type="entry name" value="FAD-linked_oxidoreductase-like"/>
</dbReference>
<organism evidence="7 8">
    <name type="scientific">Trichoplusia ni</name>
    <name type="common">Cabbage looper</name>
    <dbReference type="NCBI Taxonomy" id="7111"/>
    <lineage>
        <taxon>Eukaryota</taxon>
        <taxon>Metazoa</taxon>
        <taxon>Ecdysozoa</taxon>
        <taxon>Arthropoda</taxon>
        <taxon>Hexapoda</taxon>
        <taxon>Insecta</taxon>
        <taxon>Pterygota</taxon>
        <taxon>Neoptera</taxon>
        <taxon>Endopterygota</taxon>
        <taxon>Lepidoptera</taxon>
        <taxon>Glossata</taxon>
        <taxon>Ditrysia</taxon>
        <taxon>Noctuoidea</taxon>
        <taxon>Noctuidae</taxon>
        <taxon>Plusiinae</taxon>
        <taxon>Trichoplusia</taxon>
    </lineage>
</organism>
<dbReference type="InterPro" id="IPR002872">
    <property type="entry name" value="Proline_DH_dom"/>
</dbReference>
<evidence type="ECO:0000313" key="8">
    <source>
        <dbReference type="RefSeq" id="XP_026740900.1"/>
    </source>
</evidence>
<dbReference type="Pfam" id="PF01619">
    <property type="entry name" value="Pro_dh"/>
    <property type="match status" value="1"/>
</dbReference>
<keyword evidence="7" id="KW-1185">Reference proteome</keyword>
<evidence type="ECO:0000256" key="2">
    <source>
        <dbReference type="ARBA" id="ARBA00005869"/>
    </source>
</evidence>
<protein>
    <recommendedName>
        <fullName evidence="5">Proline dehydrogenase</fullName>
        <ecNumber evidence="5">1.5.5.2</ecNumber>
    </recommendedName>
</protein>
<dbReference type="PANTHER" id="PTHR13914:SF0">
    <property type="entry name" value="PROLINE DEHYDROGENASE 1, MITOCHONDRIAL"/>
    <property type="match status" value="1"/>
</dbReference>
<comment type="similarity">
    <text evidence="2 5">Belongs to the proline oxidase family.</text>
</comment>
<evidence type="ECO:0000256" key="4">
    <source>
        <dbReference type="ARBA" id="ARBA00023062"/>
    </source>
</evidence>
<dbReference type="CTD" id="33117"/>
<feature type="domain" description="Proline dehydrogenase" evidence="6">
    <location>
        <begin position="106"/>
        <end position="546"/>
    </location>
</feature>
<evidence type="ECO:0000256" key="5">
    <source>
        <dbReference type="RuleBase" id="RU364054"/>
    </source>
</evidence>
<dbReference type="GO" id="GO:0071949">
    <property type="term" value="F:FAD binding"/>
    <property type="evidence" value="ECO:0007669"/>
    <property type="project" value="TreeGrafter"/>
</dbReference>
<dbReference type="EC" id="1.5.5.2" evidence="5"/>
<dbReference type="GeneID" id="113503213"/>
<dbReference type="PANTHER" id="PTHR13914">
    <property type="entry name" value="PROLINE OXIDASE"/>
    <property type="match status" value="1"/>
</dbReference>
<dbReference type="InterPro" id="IPR015659">
    <property type="entry name" value="Proline_oxidase"/>
</dbReference>
<dbReference type="SUPFAM" id="SSF51730">
    <property type="entry name" value="FAD-linked oxidoreductase"/>
    <property type="match status" value="1"/>
</dbReference>
<comment type="pathway">
    <text evidence="1">Amino-acid degradation; L-proline degradation into L-glutamate; L-glutamate from L-proline: step 1/2.</text>
</comment>
<keyword evidence="5" id="KW-0285">Flavoprotein</keyword>
<evidence type="ECO:0000313" key="7">
    <source>
        <dbReference type="Proteomes" id="UP000322000"/>
    </source>
</evidence>
<comment type="cofactor">
    <cofactor evidence="5">
        <name>FAD</name>
        <dbReference type="ChEBI" id="CHEBI:57692"/>
    </cofactor>
</comment>
<dbReference type="GO" id="GO:0010133">
    <property type="term" value="P:L-proline catabolic process to L-glutamate"/>
    <property type="evidence" value="ECO:0007669"/>
    <property type="project" value="TreeGrafter"/>
</dbReference>
<proteinExistence type="inferred from homology"/>
<comment type="function">
    <text evidence="5">Converts proline to delta-1-pyrroline-5-carboxylate.</text>
</comment>
<keyword evidence="4 5" id="KW-0642">Proline metabolism</keyword>
<dbReference type="RefSeq" id="XP_026740900.1">
    <property type="nucleotide sequence ID" value="XM_026885099.1"/>
</dbReference>
<name>A0A7E5WJD9_TRINI</name>
<keyword evidence="5" id="KW-0274">FAD</keyword>